<evidence type="ECO:0000313" key="3">
    <source>
        <dbReference type="EMBL" id="RTR28589.1"/>
    </source>
</evidence>
<dbReference type="Proteomes" id="UP000282060">
    <property type="component" value="Unassembled WGS sequence"/>
</dbReference>
<proteinExistence type="predicted"/>
<dbReference type="SUPFAM" id="SSF51695">
    <property type="entry name" value="PLC-like phosphodiesterases"/>
    <property type="match status" value="1"/>
</dbReference>
<organism evidence="3 4">
    <name type="scientific">Shewanella atlantica</name>
    <dbReference type="NCBI Taxonomy" id="271099"/>
    <lineage>
        <taxon>Bacteria</taxon>
        <taxon>Pseudomonadati</taxon>
        <taxon>Pseudomonadota</taxon>
        <taxon>Gammaproteobacteria</taxon>
        <taxon>Alteromonadales</taxon>
        <taxon>Shewanellaceae</taxon>
        <taxon>Shewanella</taxon>
    </lineage>
</organism>
<feature type="signal peptide" evidence="1">
    <location>
        <begin position="1"/>
        <end position="23"/>
    </location>
</feature>
<accession>A0A3S0IB12</accession>
<dbReference type="GO" id="GO:0008081">
    <property type="term" value="F:phosphoric diester hydrolase activity"/>
    <property type="evidence" value="ECO:0007669"/>
    <property type="project" value="InterPro"/>
</dbReference>
<dbReference type="PROSITE" id="PS51257">
    <property type="entry name" value="PROKAR_LIPOPROTEIN"/>
    <property type="match status" value="1"/>
</dbReference>
<keyword evidence="1" id="KW-0732">Signal</keyword>
<comment type="caution">
    <text evidence="3">The sequence shown here is derived from an EMBL/GenBank/DDBJ whole genome shotgun (WGS) entry which is preliminary data.</text>
</comment>
<keyword evidence="4" id="KW-1185">Reference proteome</keyword>
<dbReference type="Gene3D" id="3.20.20.190">
    <property type="entry name" value="Phosphatidylinositol (PI) phosphodiesterase"/>
    <property type="match status" value="1"/>
</dbReference>
<dbReference type="OrthoDB" id="8662332at2"/>
<protein>
    <submittedName>
        <fullName evidence="3">Glycerophosphodiester phosphodiesterase</fullName>
    </submittedName>
</protein>
<feature type="domain" description="GP-PDE" evidence="2">
    <location>
        <begin position="92"/>
        <end position="375"/>
    </location>
</feature>
<dbReference type="InterPro" id="IPR030395">
    <property type="entry name" value="GP_PDE_dom"/>
</dbReference>
<dbReference type="AlphaFoldDB" id="A0A3S0IB12"/>
<evidence type="ECO:0000256" key="1">
    <source>
        <dbReference type="SAM" id="SignalP"/>
    </source>
</evidence>
<sequence>MTSYIWKFCRCYTALVITLVVLSGCKSTPTTPEASTKSIPVTLSHLPSDVKVDGLDIVDIQLALGDRNLYLTDNGHIKMVSISQCPLDISAHRGDFRLPESSASAIAAALNDNYNSVEIDVMQLKDGTWVNHHDSQTGRATVYYTGERHKLKRMSRQQYANLKLRDKGSNDLLDARPITAYEAFNTFAAYRSANQQLNVEIKSDANGHDLAQLDNMLRHTIGLGGYYYSAADLDILEKIRGINSSVYLGFVQGGHPTSVEKLRSNLRKGVQNDAYYLDNQHRLELAGEYGTKRYRSRYKNYASSKGISKLLTTIGSNSGIHLDIRSYMQNPRVLASAHTYGMKVYTYTLNGTDYHQSQLSRLSRTKLPDGVIVDNTPYKICQKLYNSALPRQQYQPLSAAGKYIASLPNDADFDRFNEMLGYQKEGYYISLNSGLRAITKPKTKKRVVSHSSKMPSTDPYGFPVIVDEQIETTNSKTIILTLPSINND</sequence>
<feature type="chain" id="PRO_5018779545" evidence="1">
    <location>
        <begin position="24"/>
        <end position="488"/>
    </location>
</feature>
<gene>
    <name evidence="3" type="ORF">EKG39_18510</name>
</gene>
<dbReference type="PANTHER" id="PTHR46211">
    <property type="entry name" value="GLYCEROPHOSPHORYL DIESTER PHOSPHODIESTERASE"/>
    <property type="match status" value="1"/>
</dbReference>
<dbReference type="EMBL" id="RXNV01000012">
    <property type="protein sequence ID" value="RTR28589.1"/>
    <property type="molecule type" value="Genomic_DNA"/>
</dbReference>
<dbReference type="Pfam" id="PF03009">
    <property type="entry name" value="GDPD"/>
    <property type="match status" value="1"/>
</dbReference>
<evidence type="ECO:0000313" key="4">
    <source>
        <dbReference type="Proteomes" id="UP000282060"/>
    </source>
</evidence>
<reference evidence="3 4" key="1">
    <citation type="submission" date="2018-12" db="EMBL/GenBank/DDBJ databases">
        <authorList>
            <person name="Yu L."/>
        </authorList>
    </citation>
    <scope>NUCLEOTIDE SEQUENCE [LARGE SCALE GENOMIC DNA]</scope>
    <source>
        <strain evidence="3 4">HAW-EB5</strain>
    </source>
</reference>
<dbReference type="GO" id="GO:0006629">
    <property type="term" value="P:lipid metabolic process"/>
    <property type="evidence" value="ECO:0007669"/>
    <property type="project" value="InterPro"/>
</dbReference>
<name>A0A3S0IB12_9GAMM</name>
<evidence type="ECO:0000259" key="2">
    <source>
        <dbReference type="Pfam" id="PF03009"/>
    </source>
</evidence>
<dbReference type="InterPro" id="IPR017946">
    <property type="entry name" value="PLC-like_Pdiesterase_TIM-brl"/>
</dbReference>
<dbReference type="PANTHER" id="PTHR46211:SF14">
    <property type="entry name" value="GLYCEROPHOSPHODIESTER PHOSPHODIESTERASE"/>
    <property type="match status" value="1"/>
</dbReference>